<feature type="domain" description="DUF3502" evidence="3">
    <location>
        <begin position="449"/>
        <end position="516"/>
    </location>
</feature>
<feature type="chain" id="PRO_5039730126" evidence="2">
    <location>
        <begin position="22"/>
        <end position="518"/>
    </location>
</feature>
<gene>
    <name evidence="4" type="ORF">DSM106044_04671</name>
</gene>
<name>A0A4U8Q1H7_9FIRM</name>
<protein>
    <submittedName>
        <fullName evidence="4">Maltose-binding periplasmic protein</fullName>
    </submittedName>
</protein>
<dbReference type="InterPro" id="IPR022627">
    <property type="entry name" value="DUF3502"/>
</dbReference>
<dbReference type="PANTHER" id="PTHR43649">
    <property type="entry name" value="ARABINOSE-BINDING PROTEIN-RELATED"/>
    <property type="match status" value="1"/>
</dbReference>
<dbReference type="InterPro" id="IPR050490">
    <property type="entry name" value="Bact_solute-bd_prot1"/>
</dbReference>
<dbReference type="Proteomes" id="UP000306509">
    <property type="component" value="Unassembled WGS sequence"/>
</dbReference>
<feature type="compositionally biased region" description="Basic and acidic residues" evidence="1">
    <location>
        <begin position="59"/>
        <end position="69"/>
    </location>
</feature>
<keyword evidence="5" id="KW-1185">Reference proteome</keyword>
<evidence type="ECO:0000256" key="2">
    <source>
        <dbReference type="SAM" id="SignalP"/>
    </source>
</evidence>
<dbReference type="PANTHER" id="PTHR43649:SF17">
    <property type="entry name" value="ABC TRANSPORTER SOLUTE BINDING PROTEIN-SUGAR TRANSPORT"/>
    <property type="match status" value="1"/>
</dbReference>
<keyword evidence="2" id="KW-0732">Signal</keyword>
<evidence type="ECO:0000259" key="3">
    <source>
        <dbReference type="Pfam" id="PF12010"/>
    </source>
</evidence>
<comment type="caution">
    <text evidence="4">The sequence shown here is derived from an EMBL/GenBank/DDBJ whole genome shotgun (WGS) entry which is preliminary data.</text>
</comment>
<feature type="region of interest" description="Disordered" evidence="1">
    <location>
        <begin position="24"/>
        <end position="69"/>
    </location>
</feature>
<evidence type="ECO:0000313" key="4">
    <source>
        <dbReference type="EMBL" id="TLC98561.1"/>
    </source>
</evidence>
<dbReference type="PROSITE" id="PS51257">
    <property type="entry name" value="PROKAR_LIPOPROTEIN"/>
    <property type="match status" value="1"/>
</dbReference>
<sequence length="518" mass="56186" precursor="true">MRRKNLIALGMAAVMVMGTLAGCSGNSNSEKSSQTDAKAESGSETGGKNDVSEEGDGGGAEKKEDKEVVNLKIHTPVPEQTDGKAVMEALNEYTKEKIGVTVDYVFHGGAYGDKIQTIIASGEEYDACFTSNWLNPYNTNVVKGAFIDITELLPKAAPELQKAIPDYIWTAATVKGGIYAVPNQQIVARQIGALMPKDYVDGTGTDISKVKNLTDLGEYAQKAFDQFGAKVGGVNRAQAADYCGYEYISDYMAAGAIKMDDTSAKVVNFYATDEWKNMLNELVSLNEKGLLDGECGYMDEYGESQRVAKKTSAFYSGTYKPGVEAEESARAGYECVMATAATDPYISTNSVIATMYGISTTSKHPEETLKYLELINTDPYAINLISYGIEGTHYKKTGENTIELISDSGYSHGQSWALGNVFNTYALAGQPEDIWEQTRALNDSAKTSPILGFSFDPEAVKMEVTNVSKVVKEYESLVGGELPVEETNAEFLEKLNVAGIDKVMAEMQKQIDEFLASK</sequence>
<proteinExistence type="predicted"/>
<evidence type="ECO:0000256" key="1">
    <source>
        <dbReference type="SAM" id="MobiDB-lite"/>
    </source>
</evidence>
<dbReference type="RefSeq" id="WP_138003779.1">
    <property type="nucleotide sequence ID" value="NZ_QGQD01000092.1"/>
</dbReference>
<evidence type="ECO:0000313" key="5">
    <source>
        <dbReference type="Proteomes" id="UP000306509"/>
    </source>
</evidence>
<dbReference type="Pfam" id="PF01547">
    <property type="entry name" value="SBP_bac_1"/>
    <property type="match status" value="1"/>
</dbReference>
<feature type="signal peptide" evidence="2">
    <location>
        <begin position="1"/>
        <end position="21"/>
    </location>
</feature>
<feature type="compositionally biased region" description="Polar residues" evidence="1">
    <location>
        <begin position="24"/>
        <end position="36"/>
    </location>
</feature>
<dbReference type="AlphaFoldDB" id="A0A4U8Q1H7"/>
<dbReference type="STRING" id="180332.GCA_000797495_00088"/>
<dbReference type="Pfam" id="PF12010">
    <property type="entry name" value="DUF3502"/>
    <property type="match status" value="1"/>
</dbReference>
<dbReference type="SUPFAM" id="SSF53850">
    <property type="entry name" value="Periplasmic binding protein-like II"/>
    <property type="match status" value="1"/>
</dbReference>
<dbReference type="Gene3D" id="3.40.190.10">
    <property type="entry name" value="Periplasmic binding protein-like II"/>
    <property type="match status" value="3"/>
</dbReference>
<organism evidence="4 5">
    <name type="scientific">Robinsoniella peoriensis</name>
    <dbReference type="NCBI Taxonomy" id="180332"/>
    <lineage>
        <taxon>Bacteria</taxon>
        <taxon>Bacillati</taxon>
        <taxon>Bacillota</taxon>
        <taxon>Clostridia</taxon>
        <taxon>Lachnospirales</taxon>
        <taxon>Lachnospiraceae</taxon>
        <taxon>Robinsoniella</taxon>
    </lineage>
</organism>
<accession>A0A4U8Q1H7</accession>
<reference evidence="4 5" key="1">
    <citation type="journal article" date="2019" name="Anaerobe">
        <title>Detection of Robinsoniella peoriensis in multiple bone samples of a trauma patient.</title>
        <authorList>
            <person name="Schrottner P."/>
            <person name="Hartwich K."/>
            <person name="Bunk B."/>
            <person name="Schober I."/>
            <person name="Helbig S."/>
            <person name="Rudolph W.W."/>
            <person name="Gunzer F."/>
        </authorList>
    </citation>
    <scope>NUCLEOTIDE SEQUENCE [LARGE SCALE GENOMIC DNA]</scope>
    <source>
        <strain evidence="4 5">DSM 106044</strain>
    </source>
</reference>
<dbReference type="EMBL" id="QGQD01000092">
    <property type="protein sequence ID" value="TLC98561.1"/>
    <property type="molecule type" value="Genomic_DNA"/>
</dbReference>
<dbReference type="InterPro" id="IPR006059">
    <property type="entry name" value="SBP"/>
</dbReference>